<dbReference type="VEuPathDB" id="ToxoDB:CSUI_000242"/>
<dbReference type="Proteomes" id="UP000221165">
    <property type="component" value="Unassembled WGS sequence"/>
</dbReference>
<dbReference type="InterPro" id="IPR029021">
    <property type="entry name" value="Prot-tyrosine_phosphatase-like"/>
</dbReference>
<dbReference type="Pfam" id="PF00782">
    <property type="entry name" value="DSPc"/>
    <property type="match status" value="1"/>
</dbReference>
<feature type="region of interest" description="Disordered" evidence="5">
    <location>
        <begin position="162"/>
        <end position="210"/>
    </location>
</feature>
<evidence type="ECO:0000256" key="3">
    <source>
        <dbReference type="ARBA" id="ARBA00022801"/>
    </source>
</evidence>
<comment type="caution">
    <text evidence="7">The sequence shown here is derived from an EMBL/GenBank/DDBJ whole genome shotgun (WGS) entry which is preliminary data.</text>
</comment>
<evidence type="ECO:0000259" key="6">
    <source>
        <dbReference type="PROSITE" id="PS50056"/>
    </source>
</evidence>
<feature type="compositionally biased region" description="Basic and acidic residues" evidence="5">
    <location>
        <begin position="194"/>
        <end position="210"/>
    </location>
</feature>
<dbReference type="InterPro" id="IPR016130">
    <property type="entry name" value="Tyr_Pase_AS"/>
</dbReference>
<evidence type="ECO:0000256" key="2">
    <source>
        <dbReference type="ARBA" id="ARBA00013064"/>
    </source>
</evidence>
<dbReference type="RefSeq" id="XP_067927537.1">
    <property type="nucleotide sequence ID" value="XM_068060476.1"/>
</dbReference>
<evidence type="ECO:0000256" key="1">
    <source>
        <dbReference type="ARBA" id="ARBA00008601"/>
    </source>
</evidence>
<gene>
    <name evidence="7" type="ORF">CSUI_000242</name>
</gene>
<keyword evidence="8" id="KW-1185">Reference proteome</keyword>
<dbReference type="AlphaFoldDB" id="A0A2C6KPH8"/>
<sequence length="494" mass="53048">MSAQLFEVHPNVFLGDMQAASDVHTLRAHGITAVLTCGNLQPPWCSSNDPGCEEVVSTSKSLQSVSPSQQPSSTSPSSSQVVAPIPSSTLLNAGNVRIPCSASGARPENVRERTSSEQTLASDCDISVEGPGLHLDTLLFTWSDSSTVDLRDHIQVAYTRDTLTSPERSASSCRAEVTSNVATSQAAQTAKNTGKREEEGQDREGHNSDREDTICCRVDLKHLQINVRDTEDELLLTHLSTAIDFIKRATAPTRTRKTLPPSSGLDTGGTPETSRCGPPGNGEVLEEDTEKNGKQQSVEEKEGIRVDSPVVSAEAGRVLVHCHEGVSRCSAVVTAFLLAEDDASRGSASEPLIPEDMATANVLRVLRGIRDRCPRASPNPGFIKQLILFSRLRCSLQANTPEHKAVRLAVAASQKLPFLPALENRGSEFESKQKYPTRCQQSTTPSVGLDSVDSDIPLLKGARLGSQCFDVRENSENGCLSRAPALPTSAFRGE</sequence>
<feature type="region of interest" description="Disordered" evidence="5">
    <location>
        <begin position="253"/>
        <end position="306"/>
    </location>
</feature>
<dbReference type="GeneID" id="94423687"/>
<dbReference type="SUPFAM" id="SSF52799">
    <property type="entry name" value="(Phosphotyrosine protein) phosphatases II"/>
    <property type="match status" value="1"/>
</dbReference>
<evidence type="ECO:0000256" key="5">
    <source>
        <dbReference type="SAM" id="MobiDB-lite"/>
    </source>
</evidence>
<dbReference type="InterPro" id="IPR020422">
    <property type="entry name" value="TYR_PHOSPHATASE_DUAL_dom"/>
</dbReference>
<dbReference type="PANTHER" id="PTHR45848:SF4">
    <property type="entry name" value="DUAL SPECIFICITY PROTEIN PHOSPHATASE 12"/>
    <property type="match status" value="1"/>
</dbReference>
<accession>A0A2C6KPH8</accession>
<keyword evidence="4" id="KW-0904">Protein phosphatase</keyword>
<feature type="region of interest" description="Disordered" evidence="5">
    <location>
        <begin position="60"/>
        <end position="83"/>
    </location>
</feature>
<proteinExistence type="inferred from homology"/>
<dbReference type="SMART" id="SM00195">
    <property type="entry name" value="DSPc"/>
    <property type="match status" value="1"/>
</dbReference>
<feature type="compositionally biased region" description="Low complexity" evidence="5">
    <location>
        <begin position="60"/>
        <end position="82"/>
    </location>
</feature>
<protein>
    <recommendedName>
        <fullName evidence="2">protein-tyrosine-phosphatase</fullName>
        <ecNumber evidence="2">3.1.3.48</ecNumber>
    </recommendedName>
</protein>
<dbReference type="PROSITE" id="PS00383">
    <property type="entry name" value="TYR_PHOSPHATASE_1"/>
    <property type="match status" value="1"/>
</dbReference>
<dbReference type="EC" id="3.1.3.48" evidence="2"/>
<dbReference type="EMBL" id="MIGC01000111">
    <property type="protein sequence ID" value="PHJ25891.1"/>
    <property type="molecule type" value="Genomic_DNA"/>
</dbReference>
<organism evidence="7 8">
    <name type="scientific">Cystoisospora suis</name>
    <dbReference type="NCBI Taxonomy" id="483139"/>
    <lineage>
        <taxon>Eukaryota</taxon>
        <taxon>Sar</taxon>
        <taxon>Alveolata</taxon>
        <taxon>Apicomplexa</taxon>
        <taxon>Conoidasida</taxon>
        <taxon>Coccidia</taxon>
        <taxon>Eucoccidiorida</taxon>
        <taxon>Eimeriorina</taxon>
        <taxon>Sarcocystidae</taxon>
        <taxon>Cystoisospora</taxon>
    </lineage>
</organism>
<dbReference type="PROSITE" id="PS50056">
    <property type="entry name" value="TYR_PHOSPHATASE_2"/>
    <property type="match status" value="1"/>
</dbReference>
<dbReference type="InterPro" id="IPR000340">
    <property type="entry name" value="Dual-sp_phosphatase_cat-dom"/>
</dbReference>
<feature type="domain" description="Tyrosine specific protein phosphatases" evidence="6">
    <location>
        <begin position="314"/>
        <end position="370"/>
    </location>
</feature>
<comment type="similarity">
    <text evidence="1">Belongs to the protein-tyrosine phosphatase family. Non-receptor class dual specificity subfamily.</text>
</comment>
<evidence type="ECO:0000313" key="7">
    <source>
        <dbReference type="EMBL" id="PHJ25891.1"/>
    </source>
</evidence>
<dbReference type="PANTHER" id="PTHR45848">
    <property type="entry name" value="DUAL SPECIFICITY PROTEIN PHOSPHATASE 12 FAMILY MEMBER"/>
    <property type="match status" value="1"/>
</dbReference>
<reference evidence="7 8" key="1">
    <citation type="journal article" date="2017" name="Int. J. Parasitol.">
        <title>The genome of the protozoan parasite Cystoisospora suis and a reverse vaccinology approach to identify vaccine candidates.</title>
        <authorList>
            <person name="Palmieri N."/>
            <person name="Shrestha A."/>
            <person name="Ruttkowski B."/>
            <person name="Beck T."/>
            <person name="Vogl C."/>
            <person name="Tomley F."/>
            <person name="Blake D.P."/>
            <person name="Joachim A."/>
        </authorList>
    </citation>
    <scope>NUCLEOTIDE SEQUENCE [LARGE SCALE GENOMIC DNA]</scope>
    <source>
        <strain evidence="7 8">Wien I</strain>
    </source>
</reference>
<name>A0A2C6KPH8_9APIC</name>
<dbReference type="GO" id="GO:0008138">
    <property type="term" value="F:protein tyrosine/serine/threonine phosphatase activity"/>
    <property type="evidence" value="ECO:0007669"/>
    <property type="project" value="TreeGrafter"/>
</dbReference>
<keyword evidence="3" id="KW-0378">Hydrolase</keyword>
<dbReference type="GO" id="GO:0004725">
    <property type="term" value="F:protein tyrosine phosphatase activity"/>
    <property type="evidence" value="ECO:0007669"/>
    <property type="project" value="UniProtKB-EC"/>
</dbReference>
<evidence type="ECO:0000256" key="4">
    <source>
        <dbReference type="ARBA" id="ARBA00022912"/>
    </source>
</evidence>
<dbReference type="Gene3D" id="3.90.190.10">
    <property type="entry name" value="Protein tyrosine phosphatase superfamily"/>
    <property type="match status" value="2"/>
</dbReference>
<dbReference type="OrthoDB" id="10252009at2759"/>
<feature type="compositionally biased region" description="Basic and acidic residues" evidence="5">
    <location>
        <begin position="290"/>
        <end position="305"/>
    </location>
</feature>
<feature type="compositionally biased region" description="Polar residues" evidence="5">
    <location>
        <begin position="162"/>
        <end position="192"/>
    </location>
</feature>
<dbReference type="InterPro" id="IPR000387">
    <property type="entry name" value="Tyr_Pase_dom"/>
</dbReference>
<evidence type="ECO:0000313" key="8">
    <source>
        <dbReference type="Proteomes" id="UP000221165"/>
    </source>
</evidence>